<proteinExistence type="predicted"/>
<dbReference type="PANTHER" id="PTHR37984">
    <property type="entry name" value="PROTEIN CBG26694"/>
    <property type="match status" value="1"/>
</dbReference>
<dbReference type="InterPro" id="IPR002156">
    <property type="entry name" value="RNaseH_domain"/>
</dbReference>
<protein>
    <recommendedName>
        <fullName evidence="3">RNase H type-1 domain-containing protein</fullName>
    </recommendedName>
</protein>
<dbReference type="Pfam" id="PF00075">
    <property type="entry name" value="RNase_H"/>
    <property type="match status" value="1"/>
</dbReference>
<feature type="domain" description="RNase H type-1" evidence="3">
    <location>
        <begin position="912"/>
        <end position="1012"/>
    </location>
</feature>
<dbReference type="AlphaFoldDB" id="A0A9Q1IN25"/>
<keyword evidence="5" id="KW-1185">Reference proteome</keyword>
<evidence type="ECO:0000259" key="3">
    <source>
        <dbReference type="PROSITE" id="PS50879"/>
    </source>
</evidence>
<dbReference type="PANTHER" id="PTHR37984:SF5">
    <property type="entry name" value="PROTEIN NYNRIN-LIKE"/>
    <property type="match status" value="1"/>
</dbReference>
<comment type="caution">
    <text evidence="4">The sequence shown here is derived from an EMBL/GenBank/DDBJ whole genome shotgun (WGS) entry which is preliminary data.</text>
</comment>
<keyword evidence="1" id="KW-0511">Multifunctional enzyme</keyword>
<dbReference type="Gene3D" id="3.30.70.270">
    <property type="match status" value="2"/>
</dbReference>
<name>A0A9Q1IN25_SYNKA</name>
<sequence>MTQKENPPMREIRCMAQAAWETVVRSGERKDEDPKDHHSRRNNGAKEGKGGRSRSKGDDDGYRRNGQSGYNEQFAHQEKQSGKEGRSKRHNDRSSSRDSRYWSKEGRPDSVVPPGRLQVDACNLHITSYTQVQAPITQRAWLEVAFQEMKILHPVYISRFDTESLLIGQDLLDRLTPLIDCHHGQLWAQVVAPKSIKMETDARNLWESFPSPSPDPDNPQIEDHNPWPPAHILQDHKAFLCTLGNSSTTLYSPRITGGIQANGVAVQEIIVALWSEKSAVRQDLYDIICQNDANLPFVQKSHRLLSAELPQAPVKSIGVCALTLQIGGREFVHYVSIAPLLSHSFYIGADIIVRLGAQLDMINQVVWSQANIGRNKLTAQPEQMCSGQTVPLACQVAREFDVVIPSRTTGVPLRLMILRGQELDSTQTFFQPSPHLFELNLMVCGSPLLEVANCSVYLLVQNLTHRATQVTARKPLGYLIDSFYHDFELMIPIIGELPNSLREFENGKGVYLTHPTNMITIFPQEPIQSSTVCHVDLGDKVGMVPHTSTMTPNASSSGDAGTLLLEEPYLDFESEVQQQLSRADALKGDAQRQELQGLFYDFKHLFSRDSYDCGVTDLHTPDAHLAEHRHVLNQLSTAGAKLSLTKGQWCQTKVEYAGLLVGANGVEPQSGRVRAIQDIKAPSNLSELRSFLGVCNYSRQFIEDYAEISRPLMELLKKDTDFVWGQTQEQAVQELKRKLCMAPCLAYPDKDREFYMEASFSQHCLSAALSQKHDQDKREVAYASRALSSIELKFSDCEKALLTTVWALEHFRSYIGGQKIIIETYHQPVTFLNSQRLREGRVSNSRIATWMMALQGYEVEVKYAHNHKMALGQGLAEYQHCDSEVQPQEHLTVVTALPFPYRNHHFYDDNVCLNLPKAYVDGCSFHNESQVQAGVGITWENCTVNEPQQYQLGSKTSQYAEIASVLITLQQAARSGITALVICSDSNYAQYSFVSHFPIWKQNGMKNARGKQ</sequence>
<feature type="region of interest" description="Disordered" evidence="2">
    <location>
        <begin position="205"/>
        <end position="227"/>
    </location>
</feature>
<dbReference type="FunFam" id="3.30.70.270:FF:000045">
    <property type="entry name" value="Transposon Tf2-7 polyprotein"/>
    <property type="match status" value="1"/>
</dbReference>
<dbReference type="Gene3D" id="3.30.420.10">
    <property type="entry name" value="Ribonuclease H-like superfamily/Ribonuclease H"/>
    <property type="match status" value="1"/>
</dbReference>
<feature type="compositionally biased region" description="Basic and acidic residues" evidence="2">
    <location>
        <begin position="44"/>
        <end position="63"/>
    </location>
</feature>
<feature type="region of interest" description="Disordered" evidence="2">
    <location>
        <begin position="23"/>
        <end position="115"/>
    </location>
</feature>
<organism evidence="4 5">
    <name type="scientific">Synaphobranchus kaupii</name>
    <name type="common">Kaup's arrowtooth eel</name>
    <dbReference type="NCBI Taxonomy" id="118154"/>
    <lineage>
        <taxon>Eukaryota</taxon>
        <taxon>Metazoa</taxon>
        <taxon>Chordata</taxon>
        <taxon>Craniata</taxon>
        <taxon>Vertebrata</taxon>
        <taxon>Euteleostomi</taxon>
        <taxon>Actinopterygii</taxon>
        <taxon>Neopterygii</taxon>
        <taxon>Teleostei</taxon>
        <taxon>Anguilliformes</taxon>
        <taxon>Synaphobranchidae</taxon>
        <taxon>Synaphobranchus</taxon>
    </lineage>
</organism>
<dbReference type="Pfam" id="PF17919">
    <property type="entry name" value="RT_RNaseH_2"/>
    <property type="match status" value="1"/>
</dbReference>
<evidence type="ECO:0000256" key="1">
    <source>
        <dbReference type="ARBA" id="ARBA00023268"/>
    </source>
</evidence>
<dbReference type="OrthoDB" id="5599163at2759"/>
<gene>
    <name evidence="4" type="ORF">SKAU_G00281500</name>
</gene>
<dbReference type="GO" id="GO:0003676">
    <property type="term" value="F:nucleic acid binding"/>
    <property type="evidence" value="ECO:0007669"/>
    <property type="project" value="InterPro"/>
</dbReference>
<reference evidence="4" key="1">
    <citation type="journal article" date="2023" name="Science">
        <title>Genome structures resolve the early diversification of teleost fishes.</title>
        <authorList>
            <person name="Parey E."/>
            <person name="Louis A."/>
            <person name="Montfort J."/>
            <person name="Bouchez O."/>
            <person name="Roques C."/>
            <person name="Iampietro C."/>
            <person name="Lluch J."/>
            <person name="Castinel A."/>
            <person name="Donnadieu C."/>
            <person name="Desvignes T."/>
            <person name="Floi Bucao C."/>
            <person name="Jouanno E."/>
            <person name="Wen M."/>
            <person name="Mejri S."/>
            <person name="Dirks R."/>
            <person name="Jansen H."/>
            <person name="Henkel C."/>
            <person name="Chen W.J."/>
            <person name="Zahm M."/>
            <person name="Cabau C."/>
            <person name="Klopp C."/>
            <person name="Thompson A.W."/>
            <person name="Robinson-Rechavi M."/>
            <person name="Braasch I."/>
            <person name="Lecointre G."/>
            <person name="Bobe J."/>
            <person name="Postlethwait J.H."/>
            <person name="Berthelot C."/>
            <person name="Roest Crollius H."/>
            <person name="Guiguen Y."/>
        </authorList>
    </citation>
    <scope>NUCLEOTIDE SEQUENCE</scope>
    <source>
        <strain evidence="4">WJC10195</strain>
    </source>
</reference>
<feature type="compositionally biased region" description="Basic and acidic residues" evidence="2">
    <location>
        <begin position="92"/>
        <end position="108"/>
    </location>
</feature>
<dbReference type="InterPro" id="IPR043502">
    <property type="entry name" value="DNA/RNA_pol_sf"/>
</dbReference>
<dbReference type="Proteomes" id="UP001152622">
    <property type="component" value="Chromosome 11"/>
</dbReference>
<dbReference type="SUPFAM" id="SSF53098">
    <property type="entry name" value="Ribonuclease H-like"/>
    <property type="match status" value="1"/>
</dbReference>
<feature type="compositionally biased region" description="Basic and acidic residues" evidence="2">
    <location>
        <begin position="75"/>
        <end position="85"/>
    </location>
</feature>
<evidence type="ECO:0000256" key="2">
    <source>
        <dbReference type="SAM" id="MobiDB-lite"/>
    </source>
</evidence>
<dbReference type="InterPro" id="IPR012337">
    <property type="entry name" value="RNaseH-like_sf"/>
</dbReference>
<feature type="compositionally biased region" description="Basic and acidic residues" evidence="2">
    <location>
        <begin position="26"/>
        <end position="36"/>
    </location>
</feature>
<dbReference type="PROSITE" id="PS50879">
    <property type="entry name" value="RNASE_H_1"/>
    <property type="match status" value="1"/>
</dbReference>
<evidence type="ECO:0000313" key="4">
    <source>
        <dbReference type="EMBL" id="KAJ8346749.1"/>
    </source>
</evidence>
<dbReference type="InterPro" id="IPR041577">
    <property type="entry name" value="RT_RNaseH_2"/>
</dbReference>
<dbReference type="InterPro" id="IPR050951">
    <property type="entry name" value="Retrovirus_Pol_polyprotein"/>
</dbReference>
<dbReference type="EMBL" id="JAINUF010000011">
    <property type="protein sequence ID" value="KAJ8346749.1"/>
    <property type="molecule type" value="Genomic_DNA"/>
</dbReference>
<accession>A0A9Q1IN25</accession>
<dbReference type="InterPro" id="IPR043128">
    <property type="entry name" value="Rev_trsase/Diguanyl_cyclase"/>
</dbReference>
<dbReference type="Gene3D" id="3.10.20.370">
    <property type="match status" value="1"/>
</dbReference>
<dbReference type="GO" id="GO:0004523">
    <property type="term" value="F:RNA-DNA hybrid ribonuclease activity"/>
    <property type="evidence" value="ECO:0007669"/>
    <property type="project" value="InterPro"/>
</dbReference>
<dbReference type="SUPFAM" id="SSF56672">
    <property type="entry name" value="DNA/RNA polymerases"/>
    <property type="match status" value="1"/>
</dbReference>
<dbReference type="GO" id="GO:0006259">
    <property type="term" value="P:DNA metabolic process"/>
    <property type="evidence" value="ECO:0007669"/>
    <property type="project" value="UniProtKB-ARBA"/>
</dbReference>
<evidence type="ECO:0000313" key="5">
    <source>
        <dbReference type="Proteomes" id="UP001152622"/>
    </source>
</evidence>
<dbReference type="InterPro" id="IPR036397">
    <property type="entry name" value="RNaseH_sf"/>
</dbReference>